<evidence type="ECO:0000256" key="1">
    <source>
        <dbReference type="SAM" id="MobiDB-lite"/>
    </source>
</evidence>
<dbReference type="RefSeq" id="WP_135978982.1">
    <property type="nucleotide sequence ID" value="NZ_BQKC01000001.1"/>
</dbReference>
<evidence type="ECO:0000313" key="3">
    <source>
        <dbReference type="Proteomes" id="UP001055025"/>
    </source>
</evidence>
<comment type="caution">
    <text evidence="2">The sequence shown here is derived from an EMBL/GenBank/DDBJ whole genome shotgun (WGS) entry which is preliminary data.</text>
</comment>
<dbReference type="EMBL" id="BQKC01000001">
    <property type="protein sequence ID" value="GJM55666.1"/>
    <property type="molecule type" value="Genomic_DNA"/>
</dbReference>
<feature type="compositionally biased region" description="Low complexity" evidence="1">
    <location>
        <begin position="32"/>
        <end position="47"/>
    </location>
</feature>
<gene>
    <name evidence="2" type="ORF">ATOP_13210</name>
</gene>
<feature type="compositionally biased region" description="Basic and acidic residues" evidence="1">
    <location>
        <begin position="173"/>
        <end position="183"/>
    </location>
</feature>
<feature type="compositionally biased region" description="Basic and acidic residues" evidence="1">
    <location>
        <begin position="48"/>
        <end position="65"/>
    </location>
</feature>
<feature type="region of interest" description="Disordered" evidence="1">
    <location>
        <begin position="159"/>
        <end position="183"/>
    </location>
</feature>
<dbReference type="Proteomes" id="UP001055025">
    <property type="component" value="Unassembled WGS sequence"/>
</dbReference>
<protein>
    <recommendedName>
        <fullName evidence="4">Scaffolding protein</fullName>
    </recommendedName>
</protein>
<sequence>MAGDNPIAAAAGEGAKPQDPKAGEGTRPQEPQAQGEAAQEAAAGEGAKPQDPKAAEAAASDHKLEADYRRAQKTVAELRARLAERDGQAKTVEERVAALERELAESRAEAEAERANAALAAAGCLDPELGRAALASFDGDVASLKAAKPYLFRAQAKGTGRPVGAAGAGPARSIHEAVSDYRK</sequence>
<feature type="region of interest" description="Disordered" evidence="1">
    <location>
        <begin position="1"/>
        <end position="65"/>
    </location>
</feature>
<accession>A0AAV5B4G4</accession>
<keyword evidence="3" id="KW-1185">Reference proteome</keyword>
<evidence type="ECO:0000313" key="2">
    <source>
        <dbReference type="EMBL" id="GJM55666.1"/>
    </source>
</evidence>
<reference evidence="2" key="1">
    <citation type="journal article" date="2022" name="Int. J. Syst. Evol. Microbiol.">
        <title>Granulimonas faecalis gen. nov., sp. nov., and Leptogranulimonas caecicola gen. nov., sp. nov., novel lactate-producing Atopobiaceae bacteria isolated from mouse intestines, and an emended description of the family Atopobiaceae.</title>
        <authorList>
            <person name="Morinaga K."/>
            <person name="Kusada H."/>
            <person name="Sakamoto S."/>
            <person name="Murakami T."/>
            <person name="Toyoda A."/>
            <person name="Mori H."/>
            <person name="Meng X.Y."/>
            <person name="Takashino M."/>
            <person name="Murotomi K."/>
            <person name="Tamaki H."/>
        </authorList>
    </citation>
    <scope>NUCLEOTIDE SEQUENCE</scope>
    <source>
        <strain evidence="2">OPF53</strain>
    </source>
</reference>
<proteinExistence type="predicted"/>
<dbReference type="AlphaFoldDB" id="A0AAV5B4G4"/>
<organism evidence="2 3">
    <name type="scientific">Granulimonas faecalis</name>
    <dbReference type="NCBI Taxonomy" id="2894155"/>
    <lineage>
        <taxon>Bacteria</taxon>
        <taxon>Bacillati</taxon>
        <taxon>Actinomycetota</taxon>
        <taxon>Coriobacteriia</taxon>
        <taxon>Coriobacteriales</taxon>
        <taxon>Kribbibacteriaceae</taxon>
        <taxon>Granulimonas</taxon>
    </lineage>
</organism>
<name>A0AAV5B4G4_9ACTN</name>
<feature type="compositionally biased region" description="Low complexity" evidence="1">
    <location>
        <begin position="160"/>
        <end position="172"/>
    </location>
</feature>
<evidence type="ECO:0008006" key="4">
    <source>
        <dbReference type="Google" id="ProtNLM"/>
    </source>
</evidence>